<dbReference type="Gene3D" id="1.10.10.10">
    <property type="entry name" value="Winged helix-like DNA-binding domain superfamily/Winged helix DNA-binding domain"/>
    <property type="match status" value="1"/>
</dbReference>
<evidence type="ECO:0000256" key="2">
    <source>
        <dbReference type="ARBA" id="ARBA00022777"/>
    </source>
</evidence>
<dbReference type="Pfam" id="PF03861">
    <property type="entry name" value="ANTAR"/>
    <property type="match status" value="1"/>
</dbReference>
<dbReference type="Proteomes" id="UP000291189">
    <property type="component" value="Unassembled WGS sequence"/>
</dbReference>
<gene>
    <name evidence="6" type="ORF">ETU37_21030</name>
</gene>
<name>A0A4Q5IUE4_9ACTN</name>
<dbReference type="EMBL" id="SDPU01000035">
    <property type="protein sequence ID" value="RYU09534.1"/>
    <property type="molecule type" value="Genomic_DNA"/>
</dbReference>
<evidence type="ECO:0000256" key="3">
    <source>
        <dbReference type="ARBA" id="ARBA00023015"/>
    </source>
</evidence>
<keyword evidence="2" id="KW-0418">Kinase</keyword>
<dbReference type="SMART" id="SM01012">
    <property type="entry name" value="ANTAR"/>
    <property type="match status" value="1"/>
</dbReference>
<evidence type="ECO:0000313" key="7">
    <source>
        <dbReference type="Proteomes" id="UP000291189"/>
    </source>
</evidence>
<proteinExistence type="predicted"/>
<protein>
    <submittedName>
        <fullName evidence="6">ANTAR domain-containing protein</fullName>
    </submittedName>
</protein>
<dbReference type="InterPro" id="IPR029016">
    <property type="entry name" value="GAF-like_dom_sf"/>
</dbReference>
<reference evidence="6 7" key="1">
    <citation type="submission" date="2019-01" db="EMBL/GenBank/DDBJ databases">
        <title>Nocardioides guangzhouensis sp. nov., an actinobacterium isolated from soil.</title>
        <authorList>
            <person name="Fu Y."/>
            <person name="Cai Y."/>
            <person name="Lin Z."/>
            <person name="Chen P."/>
        </authorList>
    </citation>
    <scope>NUCLEOTIDE SEQUENCE [LARGE SCALE GENOMIC DNA]</scope>
    <source>
        <strain evidence="6 7">NBRC 105384</strain>
    </source>
</reference>
<dbReference type="Pfam" id="PF13185">
    <property type="entry name" value="GAF_2"/>
    <property type="match status" value="1"/>
</dbReference>
<sequence length="247" mass="26618">MPTPRADHDDPATSTVSSHDRAELLARLAAELQQAPGEALTARTMVERTLDLLPGADCASITVRARHNRFVTLGATDDCAALADALQYDLGQGPCLEAGDHVEWYRSGDVATDPRWPVWGPRAAGELGVRSLLSVRLVGETDSLGALTVYARSAGRFGDRSDIDLLLLFATHATIALAAAREVSGLQTAVHSRHVIGMAQGVLMERYDLDSDQAFALLRRYSNALNVKVHDVCEDIAATRRLPVLPD</sequence>
<dbReference type="RefSeq" id="WP_129989299.1">
    <property type="nucleotide sequence ID" value="NZ_SDPU01000035.1"/>
</dbReference>
<evidence type="ECO:0000313" key="6">
    <source>
        <dbReference type="EMBL" id="RYU09534.1"/>
    </source>
</evidence>
<dbReference type="OrthoDB" id="7466251at2"/>
<comment type="caution">
    <text evidence="6">The sequence shown here is derived from an EMBL/GenBank/DDBJ whole genome shotgun (WGS) entry which is preliminary data.</text>
</comment>
<dbReference type="InterPro" id="IPR012074">
    <property type="entry name" value="GAF_ANTAR"/>
</dbReference>
<feature type="domain" description="ANTAR" evidence="5">
    <location>
        <begin position="176"/>
        <end position="237"/>
    </location>
</feature>
<evidence type="ECO:0000256" key="1">
    <source>
        <dbReference type="ARBA" id="ARBA00022679"/>
    </source>
</evidence>
<dbReference type="AlphaFoldDB" id="A0A4Q5IUE4"/>
<dbReference type="InterPro" id="IPR011006">
    <property type="entry name" value="CheY-like_superfamily"/>
</dbReference>
<keyword evidence="7" id="KW-1185">Reference proteome</keyword>
<dbReference type="InterPro" id="IPR005561">
    <property type="entry name" value="ANTAR"/>
</dbReference>
<dbReference type="SMART" id="SM00065">
    <property type="entry name" value="GAF"/>
    <property type="match status" value="1"/>
</dbReference>
<dbReference type="SUPFAM" id="SSF52172">
    <property type="entry name" value="CheY-like"/>
    <property type="match status" value="1"/>
</dbReference>
<keyword evidence="3" id="KW-0805">Transcription regulation</keyword>
<dbReference type="PIRSF" id="PIRSF036625">
    <property type="entry name" value="GAF_ANTAR"/>
    <property type="match status" value="1"/>
</dbReference>
<evidence type="ECO:0000256" key="4">
    <source>
        <dbReference type="ARBA" id="ARBA00023163"/>
    </source>
</evidence>
<organism evidence="6 7">
    <name type="scientific">Nocardioides iriomotensis</name>
    <dbReference type="NCBI Taxonomy" id="715784"/>
    <lineage>
        <taxon>Bacteria</taxon>
        <taxon>Bacillati</taxon>
        <taxon>Actinomycetota</taxon>
        <taxon>Actinomycetes</taxon>
        <taxon>Propionibacteriales</taxon>
        <taxon>Nocardioidaceae</taxon>
        <taxon>Nocardioides</taxon>
    </lineage>
</organism>
<keyword evidence="1" id="KW-0808">Transferase</keyword>
<dbReference type="PROSITE" id="PS50921">
    <property type="entry name" value="ANTAR"/>
    <property type="match status" value="1"/>
</dbReference>
<dbReference type="SUPFAM" id="SSF55781">
    <property type="entry name" value="GAF domain-like"/>
    <property type="match status" value="1"/>
</dbReference>
<dbReference type="GO" id="GO:0003723">
    <property type="term" value="F:RNA binding"/>
    <property type="evidence" value="ECO:0007669"/>
    <property type="project" value="InterPro"/>
</dbReference>
<dbReference type="InterPro" id="IPR036388">
    <property type="entry name" value="WH-like_DNA-bd_sf"/>
</dbReference>
<keyword evidence="4" id="KW-0804">Transcription</keyword>
<dbReference type="InterPro" id="IPR003018">
    <property type="entry name" value="GAF"/>
</dbReference>
<accession>A0A4Q5IUE4</accession>
<dbReference type="GO" id="GO:0016301">
    <property type="term" value="F:kinase activity"/>
    <property type="evidence" value="ECO:0007669"/>
    <property type="project" value="UniProtKB-KW"/>
</dbReference>
<dbReference type="Gene3D" id="3.30.450.40">
    <property type="match status" value="1"/>
</dbReference>
<evidence type="ECO:0000259" key="5">
    <source>
        <dbReference type="PROSITE" id="PS50921"/>
    </source>
</evidence>